<dbReference type="PANTHER" id="PTHR11748:SF119">
    <property type="entry name" value="D-2-HYDROXYGLUTARATE DEHYDROGENASE"/>
    <property type="match status" value="1"/>
</dbReference>
<comment type="cofactor">
    <cofactor evidence="1">
        <name>FAD</name>
        <dbReference type="ChEBI" id="CHEBI:57692"/>
    </cofactor>
</comment>
<comment type="caution">
    <text evidence="6">The sequence shown here is derived from an EMBL/GenBank/DDBJ whole genome shotgun (WGS) entry which is preliminary data.</text>
</comment>
<dbReference type="GO" id="GO:1903457">
    <property type="term" value="P:lactate catabolic process"/>
    <property type="evidence" value="ECO:0007669"/>
    <property type="project" value="TreeGrafter"/>
</dbReference>
<dbReference type="PANTHER" id="PTHR11748">
    <property type="entry name" value="D-LACTATE DEHYDROGENASE"/>
    <property type="match status" value="1"/>
</dbReference>
<dbReference type="AlphaFoldDB" id="A0A1G1WZA2"/>
<evidence type="ECO:0000256" key="4">
    <source>
        <dbReference type="ARBA" id="ARBA00023002"/>
    </source>
</evidence>
<dbReference type="Gene3D" id="3.30.70.2740">
    <property type="match status" value="1"/>
</dbReference>
<accession>A0A1G1WZA2</accession>
<organism evidence="6 7">
    <name type="scientific">Candidatus Andersenbacteria bacterium RIFCSPHIGHO2_12_FULL_45_11</name>
    <dbReference type="NCBI Taxonomy" id="1797281"/>
    <lineage>
        <taxon>Bacteria</taxon>
        <taxon>Candidatus Anderseniibacteriota</taxon>
    </lineage>
</organism>
<dbReference type="PROSITE" id="PS51387">
    <property type="entry name" value="FAD_PCMH"/>
    <property type="match status" value="1"/>
</dbReference>
<evidence type="ECO:0000313" key="6">
    <source>
        <dbReference type="EMBL" id="OGY33096.1"/>
    </source>
</evidence>
<dbReference type="GO" id="GO:0004458">
    <property type="term" value="F:D-lactate dehydrogenase (cytochrome) activity"/>
    <property type="evidence" value="ECO:0007669"/>
    <property type="project" value="TreeGrafter"/>
</dbReference>
<dbReference type="InterPro" id="IPR016164">
    <property type="entry name" value="FAD-linked_Oxase-like_C"/>
</dbReference>
<dbReference type="GO" id="GO:0008720">
    <property type="term" value="F:D-lactate dehydrogenase (NAD+) activity"/>
    <property type="evidence" value="ECO:0007669"/>
    <property type="project" value="TreeGrafter"/>
</dbReference>
<reference evidence="6 7" key="1">
    <citation type="journal article" date="2016" name="Nat. Commun.">
        <title>Thousands of microbial genomes shed light on interconnected biogeochemical processes in an aquifer system.</title>
        <authorList>
            <person name="Anantharaman K."/>
            <person name="Brown C.T."/>
            <person name="Hug L.A."/>
            <person name="Sharon I."/>
            <person name="Castelle C.J."/>
            <person name="Probst A.J."/>
            <person name="Thomas B.C."/>
            <person name="Singh A."/>
            <person name="Wilkins M.J."/>
            <person name="Karaoz U."/>
            <person name="Brodie E.L."/>
            <person name="Williams K.H."/>
            <person name="Hubbard S.S."/>
            <person name="Banfield J.F."/>
        </authorList>
    </citation>
    <scope>NUCLEOTIDE SEQUENCE [LARGE SCALE GENOMIC DNA]</scope>
</reference>
<protein>
    <recommendedName>
        <fullName evidence="5">FAD-binding PCMH-type domain-containing protein</fullName>
    </recommendedName>
</protein>
<evidence type="ECO:0000313" key="7">
    <source>
        <dbReference type="Proteomes" id="UP000177528"/>
    </source>
</evidence>
<dbReference type="Gene3D" id="1.10.45.10">
    <property type="entry name" value="Vanillyl-alcohol Oxidase, Chain A, domain 4"/>
    <property type="match status" value="1"/>
</dbReference>
<dbReference type="InterPro" id="IPR004113">
    <property type="entry name" value="FAD-bd_oxidored_4_C"/>
</dbReference>
<dbReference type="Gene3D" id="3.30.465.10">
    <property type="match status" value="2"/>
</dbReference>
<name>A0A1G1WZA2_9BACT</name>
<dbReference type="InterPro" id="IPR016171">
    <property type="entry name" value="Vanillyl_alc_oxidase_C-sub2"/>
</dbReference>
<evidence type="ECO:0000256" key="1">
    <source>
        <dbReference type="ARBA" id="ARBA00001974"/>
    </source>
</evidence>
<dbReference type="InterPro" id="IPR016169">
    <property type="entry name" value="FAD-bd_PCMH_sub2"/>
</dbReference>
<sequence>MSIKQDLQPLVHGEVDVDDASLTHASRDASIFSVRPKAVVHPLNIDDVQAIVKYATRNDGISLTVRSGGTDMSGGALTDSVVVDMASHINRIGEIHGNSLEIEPGAFYKDMEKKTSAKNLLMPSYPASKNICTVGGMVNNNAGGEKNLQYGKTEKYIESLRVVLADAQEYELRPLSLPELKEAMQEKTFLGKAYRATYDLLEKNYKVIHAARPKVSKNSAGYALWDVWDRKRFDLTKLFCGSQGTLGITTNITFRLIQPQQHAEMLIVFLDDLARLGDIINDLKKYRPESIESYDDHTLFLATKIMPRSPSLAIQFLPEFRMLLIGGIPKLVLIAEFTGSAQGEVTSRLRAARAALEKYSLRSRIARNAKDREKYWHIRRESFNLLRHAHEEKKPAPFIDDFIVLPQHLPEFLPKLAGILERHKLNYTIAGHAGDGNFHIIPLMNLKDRRQRDKIPNVMQEVHNLVFQYHGSSTAEHNDGLIRSHALPQMFGPEIMTVFEQTKHIFDPKGIFNPGKKVHADWQWAQRHITG</sequence>
<evidence type="ECO:0000259" key="5">
    <source>
        <dbReference type="PROSITE" id="PS51387"/>
    </source>
</evidence>
<proteinExistence type="predicted"/>
<feature type="domain" description="FAD-binding PCMH-type" evidence="5">
    <location>
        <begin position="32"/>
        <end position="259"/>
    </location>
</feature>
<evidence type="ECO:0000256" key="2">
    <source>
        <dbReference type="ARBA" id="ARBA00022630"/>
    </source>
</evidence>
<dbReference type="InterPro" id="IPR006094">
    <property type="entry name" value="Oxid_FAD_bind_N"/>
</dbReference>
<dbReference type="SUPFAM" id="SSF56176">
    <property type="entry name" value="FAD-binding/transporter-associated domain-like"/>
    <property type="match status" value="1"/>
</dbReference>
<keyword evidence="2" id="KW-0285">Flavoprotein</keyword>
<dbReference type="Pfam" id="PF02913">
    <property type="entry name" value="FAD-oxidase_C"/>
    <property type="match status" value="1"/>
</dbReference>
<dbReference type="Pfam" id="PF01565">
    <property type="entry name" value="FAD_binding_4"/>
    <property type="match status" value="1"/>
</dbReference>
<dbReference type="InterPro" id="IPR036318">
    <property type="entry name" value="FAD-bd_PCMH-like_sf"/>
</dbReference>
<keyword evidence="3" id="KW-0274">FAD</keyword>
<dbReference type="InterPro" id="IPR016166">
    <property type="entry name" value="FAD-bd_PCMH"/>
</dbReference>
<dbReference type="GO" id="GO:0071949">
    <property type="term" value="F:FAD binding"/>
    <property type="evidence" value="ECO:0007669"/>
    <property type="project" value="InterPro"/>
</dbReference>
<keyword evidence="4" id="KW-0560">Oxidoreductase</keyword>
<evidence type="ECO:0000256" key="3">
    <source>
        <dbReference type="ARBA" id="ARBA00022827"/>
    </source>
</evidence>
<gene>
    <name evidence="6" type="ORF">A3D99_01405</name>
</gene>
<dbReference type="EMBL" id="MHHR01000033">
    <property type="protein sequence ID" value="OGY33096.1"/>
    <property type="molecule type" value="Genomic_DNA"/>
</dbReference>
<dbReference type="SUPFAM" id="SSF55103">
    <property type="entry name" value="FAD-linked oxidases, C-terminal domain"/>
    <property type="match status" value="1"/>
</dbReference>
<dbReference type="Proteomes" id="UP000177528">
    <property type="component" value="Unassembled WGS sequence"/>
</dbReference>